<name>A0A3R9PHF1_9FLAO</name>
<feature type="chain" id="PRO_5018772445" description="Adhesin domain-containing protein" evidence="1">
    <location>
        <begin position="23"/>
        <end position="359"/>
    </location>
</feature>
<dbReference type="RefSeq" id="WP_125468632.1">
    <property type="nucleotide sequence ID" value="NZ_RWBG01000006.1"/>
</dbReference>
<evidence type="ECO:0000313" key="2">
    <source>
        <dbReference type="EMBL" id="RSK38224.1"/>
    </source>
</evidence>
<protein>
    <recommendedName>
        <fullName evidence="4">Adhesin domain-containing protein</fullName>
    </recommendedName>
</protein>
<gene>
    <name evidence="2" type="ORF">EJA19_12050</name>
</gene>
<keyword evidence="1" id="KW-0732">Signal</keyword>
<dbReference type="EMBL" id="RWBG01000006">
    <property type="protein sequence ID" value="RSK38224.1"/>
    <property type="molecule type" value="Genomic_DNA"/>
</dbReference>
<sequence>MTPITHFKTFLVFLFIPVFSFATVNDKHEREKTIKRSFNVNANAELHIDNSYGNLNIVTWNENKITIEVTIKTSGDNEEKVQKKLDNITVEFDNSANHVSAKTIFNKLKSSWWNWGGNSNINMQVNYLVKMPITNAVNLSNDYGNVNLDKLEGRAVINCDYGKITTKELLADNNSFNFDYTKGCYFDYIKSGSINADYSDFTISKVENITINADYTNTEIELAENVHYNCDYGTVKIDQVNNIEGNGDYLTVIVGDVYKNASIKADYGSIKIDNITKNAENITIESDYTGIKIGYDANYNFNFDFDLSYASLSSDNTLQFSLKDKDGSDKTYKGYYGKSNSGNSITITSDYGSVTLKRK</sequence>
<evidence type="ECO:0000256" key="1">
    <source>
        <dbReference type="SAM" id="SignalP"/>
    </source>
</evidence>
<evidence type="ECO:0008006" key="4">
    <source>
        <dbReference type="Google" id="ProtNLM"/>
    </source>
</evidence>
<dbReference type="AlphaFoldDB" id="A0A3R9PHF1"/>
<reference evidence="2 3" key="1">
    <citation type="submission" date="2018-12" db="EMBL/GenBank/DDBJ databases">
        <title>Mangrovimonas spongiae sp. nov., a novel member of the genus Mangrovimonas isolated from marine sponge.</title>
        <authorList>
            <person name="Zhuang L."/>
            <person name="Luo L."/>
        </authorList>
    </citation>
    <scope>NUCLEOTIDE SEQUENCE [LARGE SCALE GENOMIC DNA]</scope>
    <source>
        <strain evidence="2 3">HN-E26</strain>
    </source>
</reference>
<keyword evidence="3" id="KW-1185">Reference proteome</keyword>
<organism evidence="2 3">
    <name type="scientific">Mangrovimonas spongiae</name>
    <dbReference type="NCBI Taxonomy" id="2494697"/>
    <lineage>
        <taxon>Bacteria</taxon>
        <taxon>Pseudomonadati</taxon>
        <taxon>Bacteroidota</taxon>
        <taxon>Flavobacteriia</taxon>
        <taxon>Flavobacteriales</taxon>
        <taxon>Flavobacteriaceae</taxon>
        <taxon>Mangrovimonas</taxon>
    </lineage>
</organism>
<dbReference type="OrthoDB" id="1117657at2"/>
<proteinExistence type="predicted"/>
<dbReference type="Proteomes" id="UP000270620">
    <property type="component" value="Unassembled WGS sequence"/>
</dbReference>
<evidence type="ECO:0000313" key="3">
    <source>
        <dbReference type="Proteomes" id="UP000270620"/>
    </source>
</evidence>
<feature type="signal peptide" evidence="1">
    <location>
        <begin position="1"/>
        <end position="22"/>
    </location>
</feature>
<comment type="caution">
    <text evidence="2">The sequence shown here is derived from an EMBL/GenBank/DDBJ whole genome shotgun (WGS) entry which is preliminary data.</text>
</comment>
<accession>A0A3R9PHF1</accession>